<name>A0A7X6DS80_9BACT</name>
<dbReference type="RefSeq" id="WP_168061946.1">
    <property type="nucleotide sequence ID" value="NZ_VTOW01000003.1"/>
</dbReference>
<evidence type="ECO:0000313" key="2">
    <source>
        <dbReference type="Proteomes" id="UP000534783"/>
    </source>
</evidence>
<accession>A0A7X6DS80</accession>
<proteinExistence type="predicted"/>
<evidence type="ECO:0000313" key="1">
    <source>
        <dbReference type="EMBL" id="NKE72375.1"/>
    </source>
</evidence>
<dbReference type="AlphaFoldDB" id="A0A7X6DS80"/>
<sequence>MTDIVTISSMLSSIKTASDIAKFFRDTDLSFEKAEQKLKLAELISALADTKMQVAEIQDLISTKDKKIKELEEAIEIKAKLKWEAPYYWLVDKEKDGPFCQQCYDKDSELIHLQGNGEGYWNCKTCKNHYTDSRYKQDFTSVVESKFDPW</sequence>
<dbReference type="EMBL" id="VTOW01000003">
    <property type="protein sequence ID" value="NKE72375.1"/>
    <property type="molecule type" value="Genomic_DNA"/>
</dbReference>
<reference evidence="1 2" key="1">
    <citation type="journal article" date="2020" name="Nature">
        <title>Bacterial chemolithoautotrophy via manganese oxidation.</title>
        <authorList>
            <person name="Yu H."/>
            <person name="Leadbetter J.R."/>
        </authorList>
    </citation>
    <scope>NUCLEOTIDE SEQUENCE [LARGE SCALE GENOMIC DNA]</scope>
    <source>
        <strain evidence="1 2">Mn-1</strain>
    </source>
</reference>
<dbReference type="Proteomes" id="UP000534783">
    <property type="component" value="Unassembled WGS sequence"/>
</dbReference>
<comment type="caution">
    <text evidence="1">The sequence shown here is derived from an EMBL/GenBank/DDBJ whole genome shotgun (WGS) entry which is preliminary data.</text>
</comment>
<gene>
    <name evidence="1" type="ORF">MNODULE_16615</name>
</gene>
<organism evidence="1 2">
    <name type="scientific">Candidatus Manganitrophus noduliformans</name>
    <dbReference type="NCBI Taxonomy" id="2606439"/>
    <lineage>
        <taxon>Bacteria</taxon>
        <taxon>Pseudomonadati</taxon>
        <taxon>Nitrospirota</taxon>
        <taxon>Nitrospiria</taxon>
        <taxon>Candidatus Troglogloeales</taxon>
        <taxon>Candidatus Manganitrophaceae</taxon>
        <taxon>Candidatus Manganitrophus</taxon>
    </lineage>
</organism>
<keyword evidence="2" id="KW-1185">Reference proteome</keyword>
<protein>
    <submittedName>
        <fullName evidence="1">Uncharacterized protein</fullName>
    </submittedName>
</protein>